<dbReference type="Gene3D" id="1.25.40.10">
    <property type="entry name" value="Tetratricopeptide repeat domain"/>
    <property type="match status" value="1"/>
</dbReference>
<evidence type="ECO:0008006" key="6">
    <source>
        <dbReference type="Google" id="ProtNLM"/>
    </source>
</evidence>
<dbReference type="InterPro" id="IPR011990">
    <property type="entry name" value="TPR-like_helical_dom_sf"/>
</dbReference>
<accession>A0A7D7QT56</accession>
<evidence type="ECO:0000313" key="4">
    <source>
        <dbReference type="Proteomes" id="UP000515349"/>
    </source>
</evidence>
<protein>
    <recommendedName>
        <fullName evidence="6">Tetratricopeptide repeat protein</fullName>
    </recommendedName>
</protein>
<evidence type="ECO:0000313" key="3">
    <source>
        <dbReference type="EMBL" id="QMS97787.1"/>
    </source>
</evidence>
<feature type="chain" id="PRO_5044656332" description="Tetratricopeptide repeat protein" evidence="1">
    <location>
        <begin position="20"/>
        <end position="219"/>
    </location>
</feature>
<dbReference type="AlphaFoldDB" id="A0A7D7QT56"/>
<dbReference type="Proteomes" id="UP000515349">
    <property type="component" value="Chromosome"/>
</dbReference>
<dbReference type="RefSeq" id="WP_181886976.1">
    <property type="nucleotide sequence ID" value="NZ_CP059472.1"/>
</dbReference>
<gene>
    <name evidence="3" type="ORF">H1R16_08655</name>
    <name evidence="2" type="ORF">H2507_06785</name>
</gene>
<dbReference type="EMBL" id="CP059472">
    <property type="protein sequence ID" value="QMS97787.1"/>
    <property type="molecule type" value="Genomic_DNA"/>
</dbReference>
<organism evidence="3 4">
    <name type="scientific">Marnyiella aurantia</name>
    <dbReference type="NCBI Taxonomy" id="2758037"/>
    <lineage>
        <taxon>Bacteria</taxon>
        <taxon>Pseudomonadati</taxon>
        <taxon>Bacteroidota</taxon>
        <taxon>Flavobacteriia</taxon>
        <taxon>Flavobacteriales</taxon>
        <taxon>Weeksellaceae</taxon>
        <taxon>Marnyiella</taxon>
    </lineage>
</organism>
<reference evidence="5" key="3">
    <citation type="submission" date="2020-07" db="EMBL/GenBank/DDBJ databases">
        <title>Flavobacterium sp. xlx-214.</title>
        <authorList>
            <person name="Yang C."/>
        </authorList>
    </citation>
    <scope>NUCLEOTIDE SEQUENCE [LARGE SCALE GENOMIC DNA]</scope>
    <source>
        <strain evidence="5">CX-624</strain>
    </source>
</reference>
<dbReference type="EMBL" id="JACEUX010000002">
    <property type="protein sequence ID" value="MBA5246868.1"/>
    <property type="molecule type" value="Genomic_DNA"/>
</dbReference>
<evidence type="ECO:0000256" key="1">
    <source>
        <dbReference type="SAM" id="SignalP"/>
    </source>
</evidence>
<dbReference type="KEGG" id="cbau:H1R16_08655"/>
<dbReference type="Proteomes" id="UP000539710">
    <property type="component" value="Unassembled WGS sequence"/>
</dbReference>
<proteinExistence type="predicted"/>
<sequence length="219" mass="24544">MKKILLTFYLVAFATIVSAQGNYEKQMLENIGKMKTATTVQDFTDLRYNFASLAGNGNSHWQPYYYTALNCLKESQAYVKEGKSDAALDGPVTGLKYLLPVTKQQLNNVEFVALLGMLHAQKAALKNSEKDRQMAADYLAKALKLDANNPRAALLRAELKYHTSADKGGSKTEGVELYKEALKKFRTFKPKTKTDPNWGMEIAEYYASFSESVLTLLTR</sequence>
<evidence type="ECO:0000313" key="5">
    <source>
        <dbReference type="Proteomes" id="UP000539710"/>
    </source>
</evidence>
<name>A0A7D7QT56_9FLAO</name>
<reference evidence="3" key="1">
    <citation type="submission" date="2020-07" db="EMBL/GenBank/DDBJ databases">
        <title>Chryseobacterium sp. CX-624.</title>
        <authorList>
            <person name="Yang C."/>
        </authorList>
    </citation>
    <scope>NUCLEOTIDE SEQUENCE</scope>
    <source>
        <strain evidence="3">CX-624</strain>
    </source>
</reference>
<keyword evidence="1" id="KW-0732">Signal</keyword>
<evidence type="ECO:0000313" key="2">
    <source>
        <dbReference type="EMBL" id="MBA5246868.1"/>
    </source>
</evidence>
<feature type="signal peptide" evidence="1">
    <location>
        <begin position="1"/>
        <end position="19"/>
    </location>
</feature>
<keyword evidence="5" id="KW-1185">Reference proteome</keyword>
<reference evidence="4" key="2">
    <citation type="submission" date="2020-07" db="EMBL/GenBank/DDBJ databases">
        <title>Chryseobacterium sp.cx-624.</title>
        <authorList>
            <person name="Yang C."/>
        </authorList>
    </citation>
    <scope>NUCLEOTIDE SEQUENCE [LARGE SCALE GENOMIC DNA]</scope>
    <source>
        <strain evidence="4">cx-624</strain>
    </source>
</reference>
<reference evidence="2" key="4">
    <citation type="submission" date="2020-07" db="EMBL/GenBank/DDBJ databases">
        <authorList>
            <person name="Yang C."/>
        </authorList>
    </citation>
    <scope>NUCLEOTIDE SEQUENCE</scope>
    <source>
        <strain evidence="2">Cx-624</strain>
    </source>
</reference>